<accession>A0A382Q137</accession>
<proteinExistence type="predicted"/>
<dbReference type="Pfam" id="PF01408">
    <property type="entry name" value="GFO_IDH_MocA"/>
    <property type="match status" value="1"/>
</dbReference>
<reference evidence="2" key="1">
    <citation type="submission" date="2018-05" db="EMBL/GenBank/DDBJ databases">
        <authorList>
            <person name="Lanie J.A."/>
            <person name="Ng W.-L."/>
            <person name="Kazmierczak K.M."/>
            <person name="Andrzejewski T.M."/>
            <person name="Davidsen T.M."/>
            <person name="Wayne K.J."/>
            <person name="Tettelin H."/>
            <person name="Glass J.I."/>
            <person name="Rusch D."/>
            <person name="Podicherti R."/>
            <person name="Tsui H.-C.T."/>
            <person name="Winkler M.E."/>
        </authorList>
    </citation>
    <scope>NUCLEOTIDE SEQUENCE</scope>
</reference>
<feature type="non-terminal residue" evidence="2">
    <location>
        <position position="154"/>
    </location>
</feature>
<name>A0A382Q137_9ZZZZ</name>
<evidence type="ECO:0000259" key="1">
    <source>
        <dbReference type="Pfam" id="PF01408"/>
    </source>
</evidence>
<dbReference type="InterPro" id="IPR051450">
    <property type="entry name" value="Gfo/Idh/MocA_Oxidoreductases"/>
</dbReference>
<feature type="non-terminal residue" evidence="2">
    <location>
        <position position="1"/>
    </location>
</feature>
<dbReference type="AlphaFoldDB" id="A0A382Q137"/>
<dbReference type="EMBL" id="UINC01110540">
    <property type="protein sequence ID" value="SVC78112.1"/>
    <property type="molecule type" value="Genomic_DNA"/>
</dbReference>
<evidence type="ECO:0000313" key="2">
    <source>
        <dbReference type="EMBL" id="SVC78112.1"/>
    </source>
</evidence>
<protein>
    <recommendedName>
        <fullName evidence="1">Gfo/Idh/MocA-like oxidoreductase N-terminal domain-containing protein</fullName>
    </recommendedName>
</protein>
<dbReference type="PANTHER" id="PTHR43377">
    <property type="entry name" value="BILIVERDIN REDUCTASE A"/>
    <property type="match status" value="1"/>
</dbReference>
<feature type="domain" description="Gfo/Idh/MocA-like oxidoreductase N-terminal" evidence="1">
    <location>
        <begin position="9"/>
        <end position="127"/>
    </location>
</feature>
<sequence length="154" mass="16968">VYGFAVITAVLVGLGHRGVGYATYADSHPDELQIVGIAEPDEVRRNRYAKRFGVPADNCFENAESLAAVQQFADVAINGTMDEIHIETTLPLLEAGYDVLLEKPIAPDAEQLRLLEAAVERTERRVVICHVLRYAPFYAAIKERIANGEIGDIM</sequence>
<dbReference type="Gene3D" id="3.40.50.720">
    <property type="entry name" value="NAD(P)-binding Rossmann-like Domain"/>
    <property type="match status" value="1"/>
</dbReference>
<dbReference type="GO" id="GO:0000166">
    <property type="term" value="F:nucleotide binding"/>
    <property type="evidence" value="ECO:0007669"/>
    <property type="project" value="InterPro"/>
</dbReference>
<gene>
    <name evidence="2" type="ORF">METZ01_LOCUS330966</name>
</gene>
<dbReference type="SUPFAM" id="SSF51735">
    <property type="entry name" value="NAD(P)-binding Rossmann-fold domains"/>
    <property type="match status" value="1"/>
</dbReference>
<organism evidence="2">
    <name type="scientific">marine metagenome</name>
    <dbReference type="NCBI Taxonomy" id="408172"/>
    <lineage>
        <taxon>unclassified sequences</taxon>
        <taxon>metagenomes</taxon>
        <taxon>ecological metagenomes</taxon>
    </lineage>
</organism>
<dbReference type="InterPro" id="IPR000683">
    <property type="entry name" value="Gfo/Idh/MocA-like_OxRdtase_N"/>
</dbReference>
<dbReference type="PANTHER" id="PTHR43377:SF2">
    <property type="entry name" value="BINDING ROSSMANN FOLD OXIDOREDUCTASE, PUTATIVE (AFU_ORTHOLOGUE AFUA_4G00560)-RELATED"/>
    <property type="match status" value="1"/>
</dbReference>
<dbReference type="InterPro" id="IPR036291">
    <property type="entry name" value="NAD(P)-bd_dom_sf"/>
</dbReference>